<dbReference type="EMBL" id="LT906449">
    <property type="protein sequence ID" value="SNV15175.1"/>
    <property type="molecule type" value="Genomic_DNA"/>
</dbReference>
<reference evidence="2 4" key="1">
    <citation type="submission" date="2016-02" db="EMBL/GenBank/DDBJ databases">
        <authorList>
            <person name="Holder M.E."/>
            <person name="Ajami N.J."/>
            <person name="Petrosino J.F."/>
        </authorList>
    </citation>
    <scope>NUCLEOTIDE SEQUENCE [LARGE SCALE GENOMIC DNA]</scope>
    <source>
        <strain evidence="2 4">CCUG 32990</strain>
    </source>
</reference>
<dbReference type="Proteomes" id="UP000215539">
    <property type="component" value="Chromosome 1"/>
</dbReference>
<accession>A0AAX2H0I1</accession>
<evidence type="ECO:0000313" key="5">
    <source>
        <dbReference type="Proteomes" id="UP000215539"/>
    </source>
</evidence>
<name>A0AAX2H0I1_9FLAO</name>
<dbReference type="EMBL" id="CP014227">
    <property type="protein sequence ID" value="AMD85945.1"/>
    <property type="molecule type" value="Genomic_DNA"/>
</dbReference>
<sequence length="212" mass="23769">MKKYIITSIILLLSFTAGAQDIEAALTEKIQTLDRTYDKPSLQTLANDFQRIALADANNWLANYYAAYTNVRLAELSEGSTIDSFCDEAEKYLKLAEKQPTADPSEIATLYAYLYSSKVRVNPMMRGSKYGRTSGQYLQKAIQLNPDNPRPYIVRAVGIYHTPKVFGGGAEKAKPVLAQAFEKLAKFTPKTPNSPHWGKSMADYLQKEIQKK</sequence>
<keyword evidence="1" id="KW-0732">Signal</keyword>
<dbReference type="KEGG" id="chg:AXF12_10715"/>
<dbReference type="AlphaFoldDB" id="A0AAX2H0I1"/>
<feature type="signal peptide" evidence="1">
    <location>
        <begin position="1"/>
        <end position="19"/>
    </location>
</feature>
<evidence type="ECO:0000313" key="3">
    <source>
        <dbReference type="EMBL" id="SNV15175.1"/>
    </source>
</evidence>
<keyword evidence="4" id="KW-1185">Reference proteome</keyword>
<organism evidence="3 5">
    <name type="scientific">Capnocytophaga haemolytica</name>
    <dbReference type="NCBI Taxonomy" id="45243"/>
    <lineage>
        <taxon>Bacteria</taxon>
        <taxon>Pseudomonadati</taxon>
        <taxon>Bacteroidota</taxon>
        <taxon>Flavobacteriia</taxon>
        <taxon>Flavobacteriales</taxon>
        <taxon>Flavobacteriaceae</taxon>
        <taxon>Capnocytophaga</taxon>
    </lineage>
</organism>
<feature type="chain" id="PRO_5043824938" evidence="1">
    <location>
        <begin position="20"/>
        <end position="212"/>
    </location>
</feature>
<proteinExistence type="predicted"/>
<evidence type="ECO:0000313" key="2">
    <source>
        <dbReference type="EMBL" id="AMD85945.1"/>
    </source>
</evidence>
<evidence type="ECO:0000313" key="4">
    <source>
        <dbReference type="Proteomes" id="UP000065822"/>
    </source>
</evidence>
<evidence type="ECO:0000256" key="1">
    <source>
        <dbReference type="SAM" id="SignalP"/>
    </source>
</evidence>
<dbReference type="RefSeq" id="WP_066431025.1">
    <property type="nucleotide sequence ID" value="NZ_CP014227.1"/>
</dbReference>
<gene>
    <name evidence="2" type="ORF">AXF12_10715</name>
    <name evidence="3" type="ORF">SAMEA44541418_02012</name>
</gene>
<protein>
    <submittedName>
        <fullName evidence="3">Uncharacterized protein</fullName>
    </submittedName>
</protein>
<dbReference type="Proteomes" id="UP000065822">
    <property type="component" value="Chromosome"/>
</dbReference>
<reference evidence="3 5" key="2">
    <citation type="submission" date="2017-06" db="EMBL/GenBank/DDBJ databases">
        <authorList>
            <consortium name="Pathogen Informatics"/>
        </authorList>
    </citation>
    <scope>NUCLEOTIDE SEQUENCE [LARGE SCALE GENOMIC DNA]</scope>
    <source>
        <strain evidence="3 5">NCTC12947</strain>
    </source>
</reference>